<feature type="domain" description="NADH:ubiquinone oxidoreductase intermediate-associated protein 30" evidence="6">
    <location>
        <begin position="29"/>
        <end position="206"/>
    </location>
</feature>
<evidence type="ECO:0000256" key="3">
    <source>
        <dbReference type="ARBA" id="ARBA00023128"/>
    </source>
</evidence>
<keyword evidence="3" id="KW-0496">Mitochondrion</keyword>
<dbReference type="GO" id="GO:0006120">
    <property type="term" value="P:mitochondrial electron transport, NADH to ubiquinone"/>
    <property type="evidence" value="ECO:0007669"/>
    <property type="project" value="TreeGrafter"/>
</dbReference>
<protein>
    <recommendedName>
        <fullName evidence="6">NADH:ubiquinone oxidoreductase intermediate-associated protein 30 domain-containing protein</fullName>
    </recommendedName>
</protein>
<feature type="region of interest" description="Disordered" evidence="5">
    <location>
        <begin position="219"/>
        <end position="255"/>
    </location>
</feature>
<feature type="compositionally biased region" description="Basic and acidic residues" evidence="5">
    <location>
        <begin position="220"/>
        <end position="244"/>
    </location>
</feature>
<dbReference type="GO" id="GO:0051082">
    <property type="term" value="F:unfolded protein binding"/>
    <property type="evidence" value="ECO:0007669"/>
    <property type="project" value="TreeGrafter"/>
</dbReference>
<name>A0A7S3GHJ9_9EUKA</name>
<dbReference type="InterPro" id="IPR039131">
    <property type="entry name" value="NDUFAF1"/>
</dbReference>
<feature type="compositionally biased region" description="Polar residues" evidence="5">
    <location>
        <begin position="245"/>
        <end position="255"/>
    </location>
</feature>
<keyword evidence="4" id="KW-0143">Chaperone</keyword>
<dbReference type="GO" id="GO:0005739">
    <property type="term" value="C:mitochondrion"/>
    <property type="evidence" value="ECO:0007669"/>
    <property type="project" value="UniProtKB-SubCell"/>
</dbReference>
<dbReference type="PANTHER" id="PTHR13194:SF18">
    <property type="entry name" value="COMPLEX I INTERMEDIATE-ASSOCIATED PROTEIN 30, MITOCHONDRIAL"/>
    <property type="match status" value="1"/>
</dbReference>
<gene>
    <name evidence="7" type="ORF">PBIL07802_LOCUS28778</name>
</gene>
<accession>A0A7S3GHJ9</accession>
<evidence type="ECO:0000259" key="6">
    <source>
        <dbReference type="Pfam" id="PF08547"/>
    </source>
</evidence>
<evidence type="ECO:0000256" key="4">
    <source>
        <dbReference type="ARBA" id="ARBA00023186"/>
    </source>
</evidence>
<comment type="subcellular location">
    <subcellularLocation>
        <location evidence="1">Mitochondrion</location>
    </subcellularLocation>
</comment>
<dbReference type="PANTHER" id="PTHR13194">
    <property type="entry name" value="COMPLEX I INTERMEDIATE-ASSOCIATED PROTEIN 30"/>
    <property type="match status" value="1"/>
</dbReference>
<dbReference type="Pfam" id="PF08547">
    <property type="entry name" value="CIA30"/>
    <property type="match status" value="1"/>
</dbReference>
<evidence type="ECO:0000313" key="7">
    <source>
        <dbReference type="EMBL" id="CAE0266438.1"/>
    </source>
</evidence>
<reference evidence="7" key="1">
    <citation type="submission" date="2021-01" db="EMBL/GenBank/DDBJ databases">
        <authorList>
            <person name="Corre E."/>
            <person name="Pelletier E."/>
            <person name="Niang G."/>
            <person name="Scheremetjew M."/>
            <person name="Finn R."/>
            <person name="Kale V."/>
            <person name="Holt S."/>
            <person name="Cochrane G."/>
            <person name="Meng A."/>
            <person name="Brown T."/>
            <person name="Cohen L."/>
        </authorList>
    </citation>
    <scope>NUCLEOTIDE SEQUENCE</scope>
    <source>
        <strain evidence="7">NIES-2562</strain>
    </source>
</reference>
<proteinExistence type="inferred from homology"/>
<evidence type="ECO:0000256" key="1">
    <source>
        <dbReference type="ARBA" id="ARBA00004173"/>
    </source>
</evidence>
<dbReference type="GO" id="GO:0032981">
    <property type="term" value="P:mitochondrial respiratory chain complex I assembly"/>
    <property type="evidence" value="ECO:0007669"/>
    <property type="project" value="TreeGrafter"/>
</dbReference>
<evidence type="ECO:0000256" key="2">
    <source>
        <dbReference type="ARBA" id="ARBA00007884"/>
    </source>
</evidence>
<evidence type="ECO:0000256" key="5">
    <source>
        <dbReference type="SAM" id="MobiDB-lite"/>
    </source>
</evidence>
<organism evidence="7">
    <name type="scientific">Palpitomonas bilix</name>
    <dbReference type="NCBI Taxonomy" id="652834"/>
    <lineage>
        <taxon>Eukaryota</taxon>
        <taxon>Eukaryota incertae sedis</taxon>
    </lineage>
</organism>
<dbReference type="InterPro" id="IPR013857">
    <property type="entry name" value="NADH-UbQ_OxRdtase-assoc_prot30"/>
</dbReference>
<sequence length="255" mass="28308">MSGRVANFFRDALSLSIHMPKRHALLAERSKQGWVTVADSMYGGDTTSVLTTSEEGMVLDTQLKIAEFGKFSRRAYSAIKVDFSRDISLELFGGLEFCGSLQVLPSTAAEGKKEGEENEKRTEQIRLNEDEVICAATLRTTSLTVEDSYQAILPLRDVEQKVQIPFSSFMLTRRGRVMVDQPNLNTANITGMGITLSSPIDVDLRLTLTSVEAVSEQIIEEGRREERKEGMGEERRSSTEKDGNRSSAGHSFPSF</sequence>
<dbReference type="EMBL" id="HBIB01044124">
    <property type="protein sequence ID" value="CAE0266438.1"/>
    <property type="molecule type" value="Transcribed_RNA"/>
</dbReference>
<dbReference type="InterPro" id="IPR008979">
    <property type="entry name" value="Galactose-bd-like_sf"/>
</dbReference>
<comment type="similarity">
    <text evidence="2">Belongs to the CIA30 family.</text>
</comment>
<dbReference type="SUPFAM" id="SSF49785">
    <property type="entry name" value="Galactose-binding domain-like"/>
    <property type="match status" value="1"/>
</dbReference>
<dbReference type="AlphaFoldDB" id="A0A7S3GHJ9"/>